<evidence type="ECO:0008006" key="4">
    <source>
        <dbReference type="Google" id="ProtNLM"/>
    </source>
</evidence>
<reference evidence="2 3" key="1">
    <citation type="submission" date="2019-12" db="EMBL/GenBank/DDBJ databases">
        <title>The complete genome of the thermophilic, anoxygenic phototrophic gammaproteobacterium Thermochromatium tepidum.</title>
        <authorList>
            <person name="Sattley W.M."/>
            <person name="Swingley W.D."/>
            <person name="Burchell B.M."/>
            <person name="Gurbani S.A."/>
            <person name="Kujawa C.M."/>
            <person name="Nuccio D.A."/>
            <person name="Schladweiler J."/>
            <person name="Shaffer K.N."/>
            <person name="Stokes L.M."/>
            <person name="Touchman J.W."/>
            <person name="Blankenship R.E."/>
            <person name="Madigan M.T."/>
        </authorList>
    </citation>
    <scope>NUCLEOTIDE SEQUENCE [LARGE SCALE GENOMIC DNA]</scope>
    <source>
        <strain evidence="2 3">ATCC 43061</strain>
    </source>
</reference>
<dbReference type="SUPFAM" id="SSF89155">
    <property type="entry name" value="TorD-like"/>
    <property type="match status" value="1"/>
</dbReference>
<accession>A0A6I6DXC1</accession>
<dbReference type="Proteomes" id="UP000426424">
    <property type="component" value="Chromosome"/>
</dbReference>
<name>A0A6I6DXC1_THETI</name>
<sequence length="314" mass="35197">MSRPYGWPTPVTCTGSITRRWISTGIICPNRDCTSAGIDASDGWSVAKPIILQSPRPPNNRGIRGMQRHHQTAAQSSRLVASDASIEERTALSCLYKLIARCLEEELDRETLRLLRGALREPLSAAGWTLDTDFLTTAEDDLLEVLAEEYTGLLVAPGGLNPYASVFETGALFGEPCDRAVAAYREAGCVYQRRLSGEFPDHIGTMLGFLGYLAESEADAVRRGDTEAAERTRRRHDRFLLEQLGPWAPGWCRRAARAALHPFYRQLLQFTEQLLWQALAEITDRRGLKELMTQNQREPKRLDYNADFRKASGL</sequence>
<dbReference type="InterPro" id="IPR036411">
    <property type="entry name" value="TorD-like_sf"/>
</dbReference>
<dbReference type="PANTHER" id="PTHR34227:SF1">
    <property type="entry name" value="DIMETHYL SULFOXIDE REDUCTASE CHAPERONE-RELATED"/>
    <property type="match status" value="1"/>
</dbReference>
<dbReference type="KEGG" id="ttp:E6P07_03935"/>
<evidence type="ECO:0000256" key="1">
    <source>
        <dbReference type="ARBA" id="ARBA00023186"/>
    </source>
</evidence>
<keyword evidence="1" id="KW-0143">Chaperone</keyword>
<dbReference type="EMBL" id="CP039268">
    <property type="protein sequence ID" value="QGU32211.1"/>
    <property type="molecule type" value="Genomic_DNA"/>
</dbReference>
<dbReference type="Gene3D" id="1.10.3480.10">
    <property type="entry name" value="TorD-like"/>
    <property type="match status" value="1"/>
</dbReference>
<evidence type="ECO:0000313" key="3">
    <source>
        <dbReference type="Proteomes" id="UP000426424"/>
    </source>
</evidence>
<evidence type="ECO:0000313" key="2">
    <source>
        <dbReference type="EMBL" id="QGU32211.1"/>
    </source>
</evidence>
<organism evidence="2 3">
    <name type="scientific">Thermochromatium tepidum ATCC 43061</name>
    <dbReference type="NCBI Taxonomy" id="316276"/>
    <lineage>
        <taxon>Bacteria</taxon>
        <taxon>Pseudomonadati</taxon>
        <taxon>Pseudomonadota</taxon>
        <taxon>Gammaproteobacteria</taxon>
        <taxon>Chromatiales</taxon>
        <taxon>Chromatiaceae</taxon>
        <taxon>Thermochromatium</taxon>
    </lineage>
</organism>
<keyword evidence="3" id="KW-1185">Reference proteome</keyword>
<dbReference type="OrthoDB" id="7058680at2"/>
<proteinExistence type="predicted"/>
<protein>
    <recommendedName>
        <fullName evidence="4">Molecular chaperone TorD</fullName>
    </recommendedName>
</protein>
<dbReference type="AlphaFoldDB" id="A0A6I6DXC1"/>
<dbReference type="InterPro" id="IPR050289">
    <property type="entry name" value="TorD/DmsD_chaperones"/>
</dbReference>
<dbReference type="PANTHER" id="PTHR34227">
    <property type="entry name" value="CHAPERONE PROTEIN YCDY"/>
    <property type="match status" value="1"/>
</dbReference>
<dbReference type="InterPro" id="IPR020945">
    <property type="entry name" value="DMSO/NO3_reduct_chaperone"/>
</dbReference>
<gene>
    <name evidence="2" type="ORF">E6P07_03935</name>
</gene>
<dbReference type="Pfam" id="PF02613">
    <property type="entry name" value="Nitrate_red_del"/>
    <property type="match status" value="1"/>
</dbReference>